<dbReference type="STRING" id="1670800.BSQ44_14640"/>
<organism evidence="5 6">
    <name type="scientific">Aquibium oceanicum</name>
    <dbReference type="NCBI Taxonomy" id="1670800"/>
    <lineage>
        <taxon>Bacteria</taxon>
        <taxon>Pseudomonadati</taxon>
        <taxon>Pseudomonadota</taxon>
        <taxon>Alphaproteobacteria</taxon>
        <taxon>Hyphomicrobiales</taxon>
        <taxon>Phyllobacteriaceae</taxon>
        <taxon>Aquibium</taxon>
    </lineage>
</organism>
<evidence type="ECO:0000313" key="5">
    <source>
        <dbReference type="EMBL" id="APH72458.1"/>
    </source>
</evidence>
<accession>A0A1L3SST6</accession>
<dbReference type="KEGG" id="meso:BSQ44_14640"/>
<dbReference type="PANTHER" id="PTHR30222">
    <property type="entry name" value="SPERMIDINE/PUTRESCINE-BINDING PERIPLASMIC PROTEIN"/>
    <property type="match status" value="1"/>
</dbReference>
<dbReference type="InterPro" id="IPR006059">
    <property type="entry name" value="SBP"/>
</dbReference>
<reference evidence="6" key="1">
    <citation type="submission" date="2016-11" db="EMBL/GenBank/DDBJ databases">
        <title>Mesorhizobium oceanicum sp. nov., isolated from deep seawater in South China Sea.</title>
        <authorList>
            <person name="Fu G.-Y."/>
        </authorList>
    </citation>
    <scope>NUCLEOTIDE SEQUENCE [LARGE SCALE GENOMIC DNA]</scope>
    <source>
        <strain evidence="6">B7</strain>
    </source>
</reference>
<comment type="subcellular location">
    <subcellularLocation>
        <location evidence="1">Periplasm</location>
    </subcellularLocation>
</comment>
<dbReference type="Proteomes" id="UP000182840">
    <property type="component" value="Chromosome"/>
</dbReference>
<keyword evidence="4" id="KW-0574">Periplasm</keyword>
<evidence type="ECO:0000256" key="1">
    <source>
        <dbReference type="ARBA" id="ARBA00004418"/>
    </source>
</evidence>
<keyword evidence="2" id="KW-0813">Transport</keyword>
<evidence type="ECO:0008006" key="7">
    <source>
        <dbReference type="Google" id="ProtNLM"/>
    </source>
</evidence>
<proteinExistence type="predicted"/>
<dbReference type="GO" id="GO:0019808">
    <property type="term" value="F:polyamine binding"/>
    <property type="evidence" value="ECO:0007669"/>
    <property type="project" value="InterPro"/>
</dbReference>
<gene>
    <name evidence="5" type="ORF">BSQ44_14640</name>
</gene>
<keyword evidence="6" id="KW-1185">Reference proteome</keyword>
<dbReference type="InterPro" id="IPR001188">
    <property type="entry name" value="Sperm_putr-bd"/>
</dbReference>
<dbReference type="GO" id="GO:0015846">
    <property type="term" value="P:polyamine transport"/>
    <property type="evidence" value="ECO:0007669"/>
    <property type="project" value="InterPro"/>
</dbReference>
<dbReference type="SUPFAM" id="SSF53850">
    <property type="entry name" value="Periplasmic binding protein-like II"/>
    <property type="match status" value="1"/>
</dbReference>
<evidence type="ECO:0000256" key="4">
    <source>
        <dbReference type="ARBA" id="ARBA00022764"/>
    </source>
</evidence>
<keyword evidence="3" id="KW-0732">Signal</keyword>
<evidence type="ECO:0000313" key="6">
    <source>
        <dbReference type="Proteomes" id="UP000182840"/>
    </source>
</evidence>
<dbReference type="PANTHER" id="PTHR30222:SF17">
    <property type="entry name" value="SPERMIDINE_PUTRESCINE-BINDING PERIPLASMIC PROTEIN"/>
    <property type="match status" value="1"/>
</dbReference>
<dbReference type="Gene3D" id="3.40.190.10">
    <property type="entry name" value="Periplasmic binding protein-like II"/>
    <property type="match status" value="2"/>
</dbReference>
<evidence type="ECO:0000256" key="3">
    <source>
        <dbReference type="ARBA" id="ARBA00022729"/>
    </source>
</evidence>
<name>A0A1L3SST6_9HYPH</name>
<dbReference type="PRINTS" id="PR00909">
    <property type="entry name" value="SPERMDNBNDNG"/>
</dbReference>
<protein>
    <recommendedName>
        <fullName evidence="7">Spermidine/putrescine ABC transporter substrate-binding protein</fullName>
    </recommendedName>
</protein>
<dbReference type="EMBL" id="CP018171">
    <property type="protein sequence ID" value="APH72458.1"/>
    <property type="molecule type" value="Genomic_DNA"/>
</dbReference>
<evidence type="ECO:0000256" key="2">
    <source>
        <dbReference type="ARBA" id="ARBA00022448"/>
    </source>
</evidence>
<dbReference type="AlphaFoldDB" id="A0A1L3SST6"/>
<dbReference type="Pfam" id="PF13416">
    <property type="entry name" value="SBP_bac_8"/>
    <property type="match status" value="1"/>
</dbReference>
<sequence>MGPPGLGGVALAGGLRPSFAQDKTLNYFTWSAWGDKQFVADAKENAGLDLKTTFYSSSDEMMAKLRGGGTRLYDMIVPVQNYVHLAAKAGLIEPMDPANLPNASLVFPEFQGTEDWSYEGKLYGVPFVWGANAIAFNRKETGDVTSMDPLFDPKYAGKIAMRDEPEDSLAVGAMRLGIEKPFQMGEAELQEVKKLLISQKPLVRSYWRDFADVRNMLASGEVVVAWTFLAVIAPLREAGIDAGWVWPKEGAVGWNEAVTPVKGTQNLALVEQYANHTLSAEFGEMMARTTRYAPASKAAVDKLEPEMVKDLGIDTSTISRLVFKQVPPDKARWNEIWNEVKAA</sequence>
<dbReference type="GO" id="GO:0042597">
    <property type="term" value="C:periplasmic space"/>
    <property type="evidence" value="ECO:0007669"/>
    <property type="project" value="UniProtKB-SubCell"/>
</dbReference>